<dbReference type="PANTHER" id="PTHR47691">
    <property type="entry name" value="REGULATOR-RELATED"/>
    <property type="match status" value="1"/>
</dbReference>
<evidence type="ECO:0000259" key="4">
    <source>
        <dbReference type="PROSITE" id="PS51755"/>
    </source>
</evidence>
<gene>
    <name evidence="5" type="ORF">GCM10022419_016970</name>
</gene>
<feature type="domain" description="OmpR/PhoB-type" evidence="4">
    <location>
        <begin position="1"/>
        <end position="95"/>
    </location>
</feature>
<dbReference type="SMART" id="SM00862">
    <property type="entry name" value="Trans_reg_C"/>
    <property type="match status" value="1"/>
</dbReference>
<evidence type="ECO:0000313" key="6">
    <source>
        <dbReference type="Proteomes" id="UP001500630"/>
    </source>
</evidence>
<keyword evidence="2 3" id="KW-0238">DNA-binding</keyword>
<dbReference type="SUPFAM" id="SSF46894">
    <property type="entry name" value="C-terminal effector domain of the bipartite response regulators"/>
    <property type="match status" value="1"/>
</dbReference>
<dbReference type="CDD" id="cd15831">
    <property type="entry name" value="BTAD"/>
    <property type="match status" value="1"/>
</dbReference>
<comment type="caution">
    <text evidence="5">The sequence shown here is derived from an EMBL/GenBank/DDBJ whole genome shotgun (WGS) entry which is preliminary data.</text>
</comment>
<dbReference type="Pfam" id="PF03704">
    <property type="entry name" value="BTAD"/>
    <property type="match status" value="1"/>
</dbReference>
<sequence length="978" mass="105225">MGFAFGVLGPLEVSCDGVPIVIGAAKQRALTAALLIDANQVVPVETLVARLWGERPPGGVRNTLQNHVLRLRRSLSGAGQPPPVVSRPGGYLIEVADGALDLHRFDALRGLARTAAGDPERVSELLRQALALWRGEPLADVDSELLRREVAPALAERRLGAIESRIEADLELGRHDDVLAELRELTAAHPLQERFWAQRMLALHRCGRQGEALRCYADVRHLLAEELGVDPGTQLRDLHGRMLTGDATLVAPRPGTQAVGNLPAELTSFVGRERLLGQVRGLLETARLVTLTGMGGVGKTRLALRVAAQQAPAFSGGVWLADFALLADPGRLEPAVAESLGIRDQSARPTRDILLRHLRDKRVLLVMDNCEHVAQAAAELLDVLLRGVPGLRVLATGRQPLGLPGEHVLPVPPLTVTAAGEHVHMPPLTVTAAGEHVPPVPPLTVSAAGEDGDGPDGHHEGGGEAVRLLADRAAAAVPGFRIDGHNLAAAVQLCRRLDGIPLAVELAAVRLSALSLDELLDRLDDRFHVLTGHADGTGPAPRHQRTLQDVIDWSHGLCTEREQRLWARLSVFAGGFDLAAAESVCADDEIPRRHVMDVLAGLVRKSIVTAHTAGRPHATYRLLETIRQYGRHRLRELGEEIELRIRHRDHYLRTAADAAAGWFGPREAEWLSRLRRELPNLRAAMEFCLTWPGEAGAGLRLAVHLTSAHTWFFNGTPAEGRHWLEAALAQRAGLPAPLQVSGTAFTVWIALCQGDLAGADALMAACRERAEGLPGGDATLTFAEGVHALLRQADPRAIALLARARDELRRDGRTGDTHMATMMWAMASAFLGDRETALAASGEYLAEARAQQGEWALSWALWGAGLAELRHGDPRRAAELLGDGVGRQRALGDRWSPTWGTEVLAWAVAAGGDHVRAVRLLGAADRLRQEFGVILAEPFSQAHLDVAGRLRVSLGPERYAAAFAQGATGPGRGGRPRS</sequence>
<dbReference type="Pfam" id="PF25872">
    <property type="entry name" value="HTH_77"/>
    <property type="match status" value="1"/>
</dbReference>
<dbReference type="Pfam" id="PF00931">
    <property type="entry name" value="NB-ARC"/>
    <property type="match status" value="1"/>
</dbReference>
<dbReference type="Proteomes" id="UP001500630">
    <property type="component" value="Unassembled WGS sequence"/>
</dbReference>
<protein>
    <recommendedName>
        <fullName evidence="4">OmpR/PhoB-type domain-containing protein</fullName>
    </recommendedName>
</protein>
<comment type="similarity">
    <text evidence="1">Belongs to the AfsR/DnrI/RedD regulatory family.</text>
</comment>
<dbReference type="InterPro" id="IPR058852">
    <property type="entry name" value="HTH_77"/>
</dbReference>
<dbReference type="EMBL" id="BAABDQ010000003">
    <property type="protein sequence ID" value="GAA3537626.1"/>
    <property type="molecule type" value="Genomic_DNA"/>
</dbReference>
<dbReference type="InterPro" id="IPR016032">
    <property type="entry name" value="Sig_transdc_resp-reg_C-effctor"/>
</dbReference>
<accession>A0ABP6VL49</accession>
<dbReference type="SUPFAM" id="SSF52540">
    <property type="entry name" value="P-loop containing nucleoside triphosphate hydrolases"/>
    <property type="match status" value="1"/>
</dbReference>
<dbReference type="PROSITE" id="PS51755">
    <property type="entry name" value="OMPR_PHOB"/>
    <property type="match status" value="1"/>
</dbReference>
<evidence type="ECO:0000256" key="2">
    <source>
        <dbReference type="ARBA" id="ARBA00023125"/>
    </source>
</evidence>
<evidence type="ECO:0000256" key="1">
    <source>
        <dbReference type="ARBA" id="ARBA00005820"/>
    </source>
</evidence>
<dbReference type="SUPFAM" id="SSF48452">
    <property type="entry name" value="TPR-like"/>
    <property type="match status" value="1"/>
</dbReference>
<dbReference type="Gene3D" id="1.10.10.10">
    <property type="entry name" value="Winged helix-like DNA-binding domain superfamily/Winged helix DNA-binding domain"/>
    <property type="match status" value="1"/>
</dbReference>
<organism evidence="5 6">
    <name type="scientific">Nonomuraea rosea</name>
    <dbReference type="NCBI Taxonomy" id="638574"/>
    <lineage>
        <taxon>Bacteria</taxon>
        <taxon>Bacillati</taxon>
        <taxon>Actinomycetota</taxon>
        <taxon>Actinomycetes</taxon>
        <taxon>Streptosporangiales</taxon>
        <taxon>Streptosporangiaceae</taxon>
        <taxon>Nonomuraea</taxon>
    </lineage>
</organism>
<reference evidence="6" key="1">
    <citation type="journal article" date="2019" name="Int. J. Syst. Evol. Microbiol.">
        <title>The Global Catalogue of Microorganisms (GCM) 10K type strain sequencing project: providing services to taxonomists for standard genome sequencing and annotation.</title>
        <authorList>
            <consortium name="The Broad Institute Genomics Platform"/>
            <consortium name="The Broad Institute Genome Sequencing Center for Infectious Disease"/>
            <person name="Wu L."/>
            <person name="Ma J."/>
        </authorList>
    </citation>
    <scope>NUCLEOTIDE SEQUENCE [LARGE SCALE GENOMIC DNA]</scope>
    <source>
        <strain evidence="6">JCM 17326</strain>
    </source>
</reference>
<dbReference type="PANTHER" id="PTHR47691:SF3">
    <property type="entry name" value="HTH-TYPE TRANSCRIPTIONAL REGULATOR RV0890C-RELATED"/>
    <property type="match status" value="1"/>
</dbReference>
<keyword evidence="6" id="KW-1185">Reference proteome</keyword>
<dbReference type="RefSeq" id="WP_345560040.1">
    <property type="nucleotide sequence ID" value="NZ_BAABDQ010000003.1"/>
</dbReference>
<dbReference type="Pfam" id="PF00486">
    <property type="entry name" value="Trans_reg_C"/>
    <property type="match status" value="1"/>
</dbReference>
<name>A0ABP6VL49_9ACTN</name>
<dbReference type="Gene3D" id="3.40.50.300">
    <property type="entry name" value="P-loop containing nucleotide triphosphate hydrolases"/>
    <property type="match status" value="1"/>
</dbReference>
<evidence type="ECO:0000313" key="5">
    <source>
        <dbReference type="EMBL" id="GAA3537626.1"/>
    </source>
</evidence>
<dbReference type="InterPro" id="IPR036388">
    <property type="entry name" value="WH-like_DNA-bd_sf"/>
</dbReference>
<proteinExistence type="inferred from homology"/>
<dbReference type="Gene3D" id="1.25.40.10">
    <property type="entry name" value="Tetratricopeptide repeat domain"/>
    <property type="match status" value="1"/>
</dbReference>
<dbReference type="PRINTS" id="PR00364">
    <property type="entry name" value="DISEASERSIST"/>
</dbReference>
<evidence type="ECO:0000256" key="3">
    <source>
        <dbReference type="PROSITE-ProRule" id="PRU01091"/>
    </source>
</evidence>
<dbReference type="InterPro" id="IPR011990">
    <property type="entry name" value="TPR-like_helical_dom_sf"/>
</dbReference>
<dbReference type="SMART" id="SM01043">
    <property type="entry name" value="BTAD"/>
    <property type="match status" value="1"/>
</dbReference>
<dbReference type="InterPro" id="IPR002182">
    <property type="entry name" value="NB-ARC"/>
</dbReference>
<dbReference type="InterPro" id="IPR027417">
    <property type="entry name" value="P-loop_NTPase"/>
</dbReference>
<dbReference type="InterPro" id="IPR005158">
    <property type="entry name" value="BTAD"/>
</dbReference>
<dbReference type="InterPro" id="IPR001867">
    <property type="entry name" value="OmpR/PhoB-type_DNA-bd"/>
</dbReference>
<feature type="DNA-binding region" description="OmpR/PhoB-type" evidence="3">
    <location>
        <begin position="1"/>
        <end position="95"/>
    </location>
</feature>